<dbReference type="Pfam" id="PF08044">
    <property type="entry name" value="DUF1707"/>
    <property type="match status" value="1"/>
</dbReference>
<feature type="domain" description="DUF1707" evidence="1">
    <location>
        <begin position="18"/>
        <end position="70"/>
    </location>
</feature>
<evidence type="ECO:0000259" key="1">
    <source>
        <dbReference type="Pfam" id="PF08044"/>
    </source>
</evidence>
<dbReference type="Proteomes" id="UP000069773">
    <property type="component" value="Unassembled WGS sequence"/>
</dbReference>
<organism evidence="2 3">
    <name type="scientific">Mycolicibacterium novocastrense</name>
    <name type="common">Mycobacterium novocastrense</name>
    <dbReference type="NCBI Taxonomy" id="59813"/>
    <lineage>
        <taxon>Bacteria</taxon>
        <taxon>Bacillati</taxon>
        <taxon>Actinomycetota</taxon>
        <taxon>Actinomycetes</taxon>
        <taxon>Mycobacteriales</taxon>
        <taxon>Mycobacteriaceae</taxon>
        <taxon>Mycolicibacterium</taxon>
    </lineage>
</organism>
<sequence length="202" mass="22233">MLGPATYPRVMDIDDSNVRVSDADRDHVRQLLERAVGQGMLTLDEFSERIDAVLAARTRGELRRVIADLPSPDALQPVAAGEEERLRGRMSSISRRGPWTVPARIDLNTRLCDTTLDFTAATLQSPTVVLDIDDYFSSTELILPDGATADLNGVETFAGSTTLKVPYGPPSQRLHLVARGRVRFGSVTARYPFGHTLRRMLG</sequence>
<name>A0ABQ0KR43_MYCNV</name>
<evidence type="ECO:0000313" key="3">
    <source>
        <dbReference type="Proteomes" id="UP000069773"/>
    </source>
</evidence>
<dbReference type="PANTHER" id="PTHR40763:SF5">
    <property type="entry name" value="MEMBRANE PROTEIN"/>
    <property type="match status" value="1"/>
</dbReference>
<dbReference type="InterPro" id="IPR012551">
    <property type="entry name" value="DUF1707_SHOCT-like"/>
</dbReference>
<dbReference type="PANTHER" id="PTHR40763">
    <property type="entry name" value="MEMBRANE PROTEIN-RELATED"/>
    <property type="match status" value="1"/>
</dbReference>
<keyword evidence="3" id="KW-1185">Reference proteome</keyword>
<comment type="caution">
    <text evidence="2">The sequence shown here is derived from an EMBL/GenBank/DDBJ whole genome shotgun (WGS) entry which is preliminary data.</text>
</comment>
<protein>
    <recommendedName>
        <fullName evidence="1">DUF1707 domain-containing protein</fullName>
    </recommendedName>
</protein>
<evidence type="ECO:0000313" key="2">
    <source>
        <dbReference type="EMBL" id="GAT12089.1"/>
    </source>
</evidence>
<dbReference type="EMBL" id="BCTA01000086">
    <property type="protein sequence ID" value="GAT12089.1"/>
    <property type="molecule type" value="Genomic_DNA"/>
</dbReference>
<gene>
    <name evidence="2" type="ORF">RMCN_5222</name>
</gene>
<reference evidence="2 3" key="1">
    <citation type="journal article" date="2016" name="Genome Announc.">
        <title>Draft Genome Sequences of Five Rapidly Growing Mycobacterium Species, M. thermoresistibile, M. fortuitum subsp. acetamidolyticum, M. canariasense, M. brisbanense, and M. novocastrense.</title>
        <authorList>
            <person name="Katahira K."/>
            <person name="Ogura Y."/>
            <person name="Gotoh Y."/>
            <person name="Hayashi T."/>
        </authorList>
    </citation>
    <scope>NUCLEOTIDE SEQUENCE [LARGE SCALE GENOMIC DNA]</scope>
    <source>
        <strain evidence="2 3">JCM18114</strain>
    </source>
</reference>
<proteinExistence type="predicted"/>
<accession>A0ABQ0KR43</accession>